<reference evidence="8" key="1">
    <citation type="submission" date="2015-07" db="EMBL/GenBank/DDBJ databases">
        <title>Nocardia seriolae U-1 whole genome shotgun sequence.</title>
        <authorList>
            <person name="Imajoh M."/>
            <person name="Fukumoto Y."/>
            <person name="Sukeda M."/>
            <person name="Yamane J."/>
            <person name="Yamasaki K."/>
            <person name="Shimizu M."/>
            <person name="Ohnishi K."/>
            <person name="Oshima S."/>
        </authorList>
    </citation>
    <scope>NUCLEOTIDE SEQUENCE [LARGE SCALE GENOMIC DNA]</scope>
    <source>
        <strain evidence="8">U-1</strain>
    </source>
</reference>
<evidence type="ECO:0000259" key="6">
    <source>
        <dbReference type="PROSITE" id="PS50977"/>
    </source>
</evidence>
<organism evidence="7 8">
    <name type="scientific">Nocardia seriolae</name>
    <dbReference type="NCBI Taxonomy" id="37332"/>
    <lineage>
        <taxon>Bacteria</taxon>
        <taxon>Bacillati</taxon>
        <taxon>Actinomycetota</taxon>
        <taxon>Actinomycetes</taxon>
        <taxon>Mycobacteriales</taxon>
        <taxon>Nocardiaceae</taxon>
        <taxon>Nocardia</taxon>
    </lineage>
</organism>
<keyword evidence="1" id="KW-0805">Transcription regulation</keyword>
<dbReference type="EMBL" id="BBYQ01000007">
    <property type="protein sequence ID" value="GAP26553.1"/>
    <property type="molecule type" value="Genomic_DNA"/>
</dbReference>
<evidence type="ECO:0000256" key="1">
    <source>
        <dbReference type="ARBA" id="ARBA00023015"/>
    </source>
</evidence>
<feature type="DNA-binding region" description="H-T-H motif" evidence="4">
    <location>
        <begin position="48"/>
        <end position="67"/>
    </location>
</feature>
<dbReference type="GO" id="GO:0003677">
    <property type="term" value="F:DNA binding"/>
    <property type="evidence" value="ECO:0007669"/>
    <property type="project" value="UniProtKB-UniRule"/>
</dbReference>
<dbReference type="GO" id="GO:0006355">
    <property type="term" value="P:regulation of DNA-templated transcription"/>
    <property type="evidence" value="ECO:0007669"/>
    <property type="project" value="UniProtKB-ARBA"/>
</dbReference>
<dbReference type="PANTHER" id="PTHR30055">
    <property type="entry name" value="HTH-TYPE TRANSCRIPTIONAL REGULATOR RUTR"/>
    <property type="match status" value="1"/>
</dbReference>
<dbReference type="InterPro" id="IPR001647">
    <property type="entry name" value="HTH_TetR"/>
</dbReference>
<dbReference type="AlphaFoldDB" id="A0ABC9YMY4"/>
<dbReference type="InterPro" id="IPR036271">
    <property type="entry name" value="Tet_transcr_reg_TetR-rel_C_sf"/>
</dbReference>
<evidence type="ECO:0000256" key="2">
    <source>
        <dbReference type="ARBA" id="ARBA00023125"/>
    </source>
</evidence>
<comment type="caution">
    <text evidence="7">The sequence shown here is derived from an EMBL/GenBank/DDBJ whole genome shotgun (WGS) entry which is preliminary data.</text>
</comment>
<gene>
    <name evidence="7" type="ORF">NSK11_contig00007-0037</name>
</gene>
<protein>
    <submittedName>
        <fullName evidence="7">TetR family transcriptional regulator</fullName>
    </submittedName>
</protein>
<evidence type="ECO:0000256" key="4">
    <source>
        <dbReference type="PROSITE-ProRule" id="PRU00335"/>
    </source>
</evidence>
<evidence type="ECO:0000313" key="7">
    <source>
        <dbReference type="EMBL" id="GAP26553.1"/>
    </source>
</evidence>
<dbReference type="PANTHER" id="PTHR30055:SF151">
    <property type="entry name" value="TRANSCRIPTIONAL REGULATORY PROTEIN"/>
    <property type="match status" value="1"/>
</dbReference>
<evidence type="ECO:0000313" key="8">
    <source>
        <dbReference type="Proteomes" id="UP000037179"/>
    </source>
</evidence>
<evidence type="ECO:0000256" key="5">
    <source>
        <dbReference type="SAM" id="MobiDB-lite"/>
    </source>
</evidence>
<dbReference type="InterPro" id="IPR004111">
    <property type="entry name" value="Repressor_TetR_C"/>
</dbReference>
<keyword evidence="2 4" id="KW-0238">DNA-binding</keyword>
<dbReference type="Gene3D" id="1.10.357.10">
    <property type="entry name" value="Tetracycline Repressor, domain 2"/>
    <property type="match status" value="1"/>
</dbReference>
<accession>A0ABC9YMY4</accession>
<dbReference type="InterPro" id="IPR009057">
    <property type="entry name" value="Homeodomain-like_sf"/>
</dbReference>
<dbReference type="Pfam" id="PF00440">
    <property type="entry name" value="TetR_N"/>
    <property type="match status" value="1"/>
</dbReference>
<dbReference type="Pfam" id="PF02909">
    <property type="entry name" value="TetR_C_1"/>
    <property type="match status" value="1"/>
</dbReference>
<dbReference type="InterPro" id="IPR050109">
    <property type="entry name" value="HTH-type_TetR-like_transc_reg"/>
</dbReference>
<dbReference type="Proteomes" id="UP000037179">
    <property type="component" value="Unassembled WGS sequence"/>
</dbReference>
<dbReference type="PROSITE" id="PS50977">
    <property type="entry name" value="HTH_TETR_2"/>
    <property type="match status" value="1"/>
</dbReference>
<name>A0ABC9YMY4_9NOCA</name>
<proteinExistence type="predicted"/>
<feature type="region of interest" description="Disordered" evidence="5">
    <location>
        <begin position="1"/>
        <end position="25"/>
    </location>
</feature>
<keyword evidence="3" id="KW-0804">Transcription</keyword>
<evidence type="ECO:0000256" key="3">
    <source>
        <dbReference type="ARBA" id="ARBA00023163"/>
    </source>
</evidence>
<keyword evidence="8" id="KW-1185">Reference proteome</keyword>
<feature type="domain" description="HTH tetR-type" evidence="6">
    <location>
        <begin position="25"/>
        <end position="85"/>
    </location>
</feature>
<sequence>MRQNGRMPSPTTATRRGRPPKGAGQLTRAGIVGATLRVIGGDGIGAVGIRAVARELGVDPKSLYNYVEGKDGLLDAVAEHLLGSIEIPTRTGDLRADLRAVAAAFRDTALAHPDAAALVLTRQLASAQGLAPIQAVLEILLDAGCDPGEAVHLTRTMVATLIGTLLREVNAGPTFGISDLAGIAARQETLVQSGLPALVATAPHLARFDSRAEFDYAMDLTLDAVVARIEGSAGIR</sequence>
<dbReference type="SUPFAM" id="SSF46689">
    <property type="entry name" value="Homeodomain-like"/>
    <property type="match status" value="1"/>
</dbReference>
<reference evidence="7 8" key="2">
    <citation type="journal article" date="2016" name="Genome Announc.">
        <title>Draft Genome Sequence of Erythromycin- and Oxytetracycline-Sensitive Nocardia seriolae Strain U-1 (NBRC 110359).</title>
        <authorList>
            <person name="Imajoh M."/>
            <person name="Sukeda M."/>
            <person name="Shimizu M."/>
            <person name="Yamane J."/>
            <person name="Ohnishi K."/>
            <person name="Oshima S."/>
        </authorList>
    </citation>
    <scope>NUCLEOTIDE SEQUENCE [LARGE SCALE GENOMIC DNA]</scope>
    <source>
        <strain evidence="7 8">U-1</strain>
    </source>
</reference>
<dbReference type="SUPFAM" id="SSF48498">
    <property type="entry name" value="Tetracyclin repressor-like, C-terminal domain"/>
    <property type="match status" value="1"/>
</dbReference>